<evidence type="ECO:0000313" key="1">
    <source>
        <dbReference type="EMBL" id="APX88685.1"/>
    </source>
</evidence>
<name>A0A1U7DFG2_9RHOB</name>
<reference evidence="1 2" key="1">
    <citation type="submission" date="2017-01" db="EMBL/GenBank/DDBJ databases">
        <title>Genomic analysis of Xuhuaishuia manganoxidans DY6-4.</title>
        <authorList>
            <person name="Wang X."/>
        </authorList>
    </citation>
    <scope>NUCLEOTIDE SEQUENCE [LARGE SCALE GENOMIC DNA]</scope>
    <source>
        <strain evidence="1 2">DY6-4</strain>
    </source>
</reference>
<evidence type="ECO:0000313" key="2">
    <source>
        <dbReference type="Proteomes" id="UP000187266"/>
    </source>
</evidence>
<dbReference type="EMBL" id="CP019124">
    <property type="protein sequence ID" value="APX88685.1"/>
    <property type="molecule type" value="Genomic_DNA"/>
</dbReference>
<accession>A0A2M9DGB3</accession>
<proteinExistence type="predicted"/>
<dbReference type="OrthoDB" id="7872862at2"/>
<dbReference type="STRING" id="1267768.BV394_02175"/>
<accession>A0A1U7DFG2</accession>
<dbReference type="AlphaFoldDB" id="A0A1U7DFG2"/>
<dbReference type="RefSeq" id="WP_076978709.1">
    <property type="nucleotide sequence ID" value="NZ_CP019124.1"/>
</dbReference>
<protein>
    <submittedName>
        <fullName evidence="1">Uncharacterized protein</fullName>
    </submittedName>
</protein>
<organism evidence="1 2">
    <name type="scientific">Brevirhabdus pacifica</name>
    <dbReference type="NCBI Taxonomy" id="1267768"/>
    <lineage>
        <taxon>Bacteria</taxon>
        <taxon>Pseudomonadati</taxon>
        <taxon>Pseudomonadota</taxon>
        <taxon>Alphaproteobacteria</taxon>
        <taxon>Rhodobacterales</taxon>
        <taxon>Paracoccaceae</taxon>
        <taxon>Brevirhabdus</taxon>
    </lineage>
</organism>
<gene>
    <name evidence="1" type="ORF">BV394_02175</name>
</gene>
<sequence length="116" mass="12653">MAPHELKAEVMAYSSVVGSGVLLFNERGQMLGQIAFLCQADELREKAFQERLAGVISNAINAAFAATQPTPQEAAKVLLRHDENGGRKEVYDACENRIKVYKFDAALRAIAGEDKA</sequence>
<keyword evidence="2" id="KW-1185">Reference proteome</keyword>
<dbReference type="Proteomes" id="UP000187266">
    <property type="component" value="Chromosome"/>
</dbReference>